<dbReference type="SMART" id="SM00710">
    <property type="entry name" value="PbH1"/>
    <property type="match status" value="9"/>
</dbReference>
<sequence>MKNSTTGKDFLEEFSKRRRIILSKAATKSNISSKNIASKQSHQNIGVELNNSILPSSLYYTANQNFPGQTNTNNNKKPNLNFQSSCYVKCKNNEIHTITQSDINSNGVIITCPGLYRFGSDILYNAANERTAAIIIAASDVILDLDRFSLIQNNNVPSVYGIVVARDSKRVKIIGEKNVASIRNFTWAGIRVFGRTEYVTIKNVMVQQQVPKQLTNEQIPVLCTDLINININLGIAVGEGDTVGLHMKNTNKTNLVNNLLIDGVVCDGSTIGCHIIFTFGIQVTNSNFTRNTFYGLIIGTGWFVPGDDQFGLEFPVAGDGVIKGCRFEKNYGNNIDLSNPEETYLFDFLSAIALYEVDNFKVTNNIVDDNYNSGYIIAADHDGSRNIEWTRSYITKTRSDFEPADGLHFSGSIPFAAGACLGLDIPLIQDFNVTIKDCAIADSVSGGSRAAGVVLAYVQGAHISNTNASGMIGGSQSAGFYFIGGLPGGRTSGITCTRCTAEKNGVTGQGISVGFLILNVTNDVVLRDIIANNNATSPDLTIAAGIAVISTSVNPDAVIENIDIDNVAVKGNGNGTNNSGGIVIYKNNASADSTITNVAVQKSVVKFNNGVGILLNGNIAGASFNENEVYQNTLGGIHIINNPNQVFVSRNVAYANDASNYIGVSPLNIIEGTTAAIPSVTGFLNVSILP</sequence>
<dbReference type="RefSeq" id="YP_010781574.1">
    <property type="nucleotide sequence ID" value="NC_075039.1"/>
</dbReference>
<proteinExistence type="predicted"/>
<dbReference type="SUPFAM" id="SSF51126">
    <property type="entry name" value="Pectin lyase-like"/>
    <property type="match status" value="2"/>
</dbReference>
<protein>
    <recommendedName>
        <fullName evidence="2">Right handed beta helix domain-containing protein</fullName>
    </recommendedName>
</protein>
<dbReference type="InterPro" id="IPR012334">
    <property type="entry name" value="Pectin_lyas_fold"/>
</dbReference>
<dbReference type="KEGG" id="vg:80518338"/>
<reference evidence="1" key="2">
    <citation type="journal article" date="2018" name="Nat. Commun.">
        <title>Tailed giant Tupanvirus possesses the most complete translational apparatus of the known virosphere.</title>
        <authorList>
            <person name="Abrahao J."/>
            <person name="Silva L."/>
            <person name="Silva L.S."/>
            <person name="Khalil J.Y.B."/>
            <person name="Rodrigues R."/>
            <person name="Arantes T."/>
            <person name="Assis F."/>
            <person name="Boratto P."/>
            <person name="Andrade M."/>
            <person name="Kroon E.G."/>
            <person name="Ribeiro B."/>
            <person name="Bergier I."/>
            <person name="Seligmann H."/>
            <person name="Ghigo E."/>
            <person name="Colson P."/>
            <person name="Levasseur A."/>
            <person name="Kroemer G."/>
            <person name="Raoult D."/>
            <person name="La Scola B."/>
        </authorList>
    </citation>
    <scope>NUCLEOTIDE SEQUENCE [LARGE SCALE GENOMIC DNA]</scope>
    <source>
        <strain evidence="1">Soda lake</strain>
    </source>
</reference>
<accession>A0A6N1P1I6</accession>
<organism evidence="1">
    <name type="scientific">Tupanvirus soda lake</name>
    <dbReference type="NCBI Taxonomy" id="2126985"/>
    <lineage>
        <taxon>Viruses</taxon>
        <taxon>Varidnaviria</taxon>
        <taxon>Bamfordvirae</taxon>
        <taxon>Nucleocytoviricota</taxon>
        <taxon>Megaviricetes</taxon>
        <taxon>Imitervirales</taxon>
        <taxon>Mimiviridae</taxon>
        <taxon>Megamimivirinae</taxon>
        <taxon>Tupanvirus</taxon>
        <taxon>Tupanvirus salinum</taxon>
    </lineage>
</organism>
<dbReference type="EMBL" id="KY523104">
    <property type="protein sequence ID" value="QKU34921.1"/>
    <property type="molecule type" value="Genomic_DNA"/>
</dbReference>
<dbReference type="InterPro" id="IPR006626">
    <property type="entry name" value="PbH1"/>
</dbReference>
<evidence type="ECO:0008006" key="2">
    <source>
        <dbReference type="Google" id="ProtNLM"/>
    </source>
</evidence>
<dbReference type="Gene3D" id="2.160.20.10">
    <property type="entry name" value="Single-stranded right-handed beta-helix, Pectin lyase-like"/>
    <property type="match status" value="2"/>
</dbReference>
<dbReference type="InterPro" id="IPR011050">
    <property type="entry name" value="Pectin_lyase_fold/virulence"/>
</dbReference>
<evidence type="ECO:0000313" key="1">
    <source>
        <dbReference type="EMBL" id="QKU34921.1"/>
    </source>
</evidence>
<dbReference type="GeneID" id="80518338"/>
<reference evidence="1" key="1">
    <citation type="submission" date="2017-01" db="EMBL/GenBank/DDBJ databases">
        <authorList>
            <person name="Assis F.L."/>
            <person name="Abrahao J.S."/>
            <person name="Silva L."/>
            <person name="Khalil J.B."/>
            <person name="Rodrigues R."/>
            <person name="Silva L.S."/>
            <person name="Arantes T."/>
            <person name="Boratto P."/>
            <person name="Andrade M."/>
            <person name="Kroon E.G."/>
            <person name="Ribeiro B."/>
            <person name="Bergier I."/>
            <person name="Seligmann H."/>
            <person name="Ghigo E."/>
            <person name="Colson P."/>
            <person name="Levasseur A."/>
            <person name="Raoult D."/>
            <person name="Scola B.L."/>
        </authorList>
    </citation>
    <scope>NUCLEOTIDE SEQUENCE</scope>
    <source>
        <strain evidence="1">Soda lake</strain>
    </source>
</reference>
<name>A0A6N1P1I6_9VIRU</name>